<name>A0ABR8F9S5_9NOST</name>
<evidence type="ECO:0000313" key="2">
    <source>
        <dbReference type="EMBL" id="MBD2566689.1"/>
    </source>
</evidence>
<dbReference type="CDD" id="cd16383">
    <property type="entry name" value="GUN4"/>
    <property type="match status" value="1"/>
</dbReference>
<gene>
    <name evidence="2" type="ORF">H6G59_02025</name>
</gene>
<evidence type="ECO:0000259" key="1">
    <source>
        <dbReference type="Pfam" id="PF05419"/>
    </source>
</evidence>
<dbReference type="EMBL" id="JACJST010000001">
    <property type="protein sequence ID" value="MBD2566689.1"/>
    <property type="molecule type" value="Genomic_DNA"/>
</dbReference>
<keyword evidence="3" id="KW-1185">Reference proteome</keyword>
<dbReference type="PANTHER" id="PTHR34800">
    <property type="entry name" value="TETRAPYRROLE-BINDING PROTEIN, CHLOROPLASTIC"/>
    <property type="match status" value="1"/>
</dbReference>
<dbReference type="Gene3D" id="1.25.40.620">
    <property type="match status" value="1"/>
</dbReference>
<accession>A0ABR8F9S5</accession>
<dbReference type="InterPro" id="IPR008629">
    <property type="entry name" value="GUN4-like"/>
</dbReference>
<feature type="domain" description="GUN4-like" evidence="1">
    <location>
        <begin position="6"/>
        <end position="135"/>
    </location>
</feature>
<proteinExistence type="predicted"/>
<dbReference type="Gene3D" id="1.10.10.1770">
    <property type="entry name" value="Gun4-like"/>
    <property type="match status" value="1"/>
</dbReference>
<comment type="caution">
    <text evidence="2">The sequence shown here is derived from an EMBL/GenBank/DDBJ whole genome shotgun (WGS) entry which is preliminary data.</text>
</comment>
<evidence type="ECO:0000313" key="3">
    <source>
        <dbReference type="Proteomes" id="UP000640531"/>
    </source>
</evidence>
<reference evidence="2 3" key="1">
    <citation type="journal article" date="2020" name="ISME J.">
        <title>Comparative genomics reveals insights into cyanobacterial evolution and habitat adaptation.</title>
        <authorList>
            <person name="Chen M.Y."/>
            <person name="Teng W.K."/>
            <person name="Zhao L."/>
            <person name="Hu C.X."/>
            <person name="Zhou Y.K."/>
            <person name="Han B.P."/>
            <person name="Song L.R."/>
            <person name="Shu W.S."/>
        </authorList>
    </citation>
    <scope>NUCLEOTIDE SEQUENCE [LARGE SCALE GENOMIC DNA]</scope>
    <source>
        <strain evidence="2 3">FACHB-196</strain>
    </source>
</reference>
<dbReference type="RefSeq" id="WP_190711500.1">
    <property type="nucleotide sequence ID" value="NZ_JACJST010000001.1"/>
</dbReference>
<protein>
    <submittedName>
        <fullName evidence="2">GUN4 domain-containing protein</fullName>
    </submittedName>
</protein>
<dbReference type="PANTHER" id="PTHR34800:SF1">
    <property type="entry name" value="TETRAPYRROLE-BINDING PROTEIN, CHLOROPLASTIC"/>
    <property type="match status" value="1"/>
</dbReference>
<dbReference type="SUPFAM" id="SSF140869">
    <property type="entry name" value="GUN4-like"/>
    <property type="match status" value="1"/>
</dbReference>
<dbReference type="Proteomes" id="UP000640531">
    <property type="component" value="Unassembled WGS sequence"/>
</dbReference>
<sequence length="165" mass="19218">MQLKSVVGMDYSILRDLLIAGKWKEADQETKRVMLCVGKREEDGWLDTGIIDNFPCEDLRTIDNLWLKYSNERFGFSVQKKIYEGLGGRGRIMDYHLTIMEGFGEKVGWKKEGNWLYYADITFDITAPKGHLPVEVLWMEYEVWRLFFAMKGVSSLTSRLAECQI</sequence>
<dbReference type="Pfam" id="PF05419">
    <property type="entry name" value="GUN4"/>
    <property type="match status" value="1"/>
</dbReference>
<organism evidence="2 3">
    <name type="scientific">Anabaena lutea FACHB-196</name>
    <dbReference type="NCBI Taxonomy" id="2692881"/>
    <lineage>
        <taxon>Bacteria</taxon>
        <taxon>Bacillati</taxon>
        <taxon>Cyanobacteriota</taxon>
        <taxon>Cyanophyceae</taxon>
        <taxon>Nostocales</taxon>
        <taxon>Nostocaceae</taxon>
        <taxon>Anabaena</taxon>
    </lineage>
</organism>
<dbReference type="InterPro" id="IPR037215">
    <property type="entry name" value="GUN4-like_sf"/>
</dbReference>